<protein>
    <submittedName>
        <fullName evidence="2">Uncharacterized protein</fullName>
    </submittedName>
</protein>
<organism evidence="2 3">
    <name type="scientific">Scheffersomyces spartinae</name>
    <dbReference type="NCBI Taxonomy" id="45513"/>
    <lineage>
        <taxon>Eukaryota</taxon>
        <taxon>Fungi</taxon>
        <taxon>Dikarya</taxon>
        <taxon>Ascomycota</taxon>
        <taxon>Saccharomycotina</taxon>
        <taxon>Pichiomycetes</taxon>
        <taxon>Debaryomycetaceae</taxon>
        <taxon>Scheffersomyces</taxon>
    </lineage>
</organism>
<reference evidence="2" key="1">
    <citation type="submission" date="2021-03" db="EMBL/GenBank/DDBJ databases">
        <authorList>
            <person name="Palmer J.M."/>
        </authorList>
    </citation>
    <scope>NUCLEOTIDE SEQUENCE</scope>
    <source>
        <strain evidence="2">ARV_011</strain>
    </source>
</reference>
<feature type="region of interest" description="Disordered" evidence="1">
    <location>
        <begin position="1"/>
        <end position="21"/>
    </location>
</feature>
<sequence length="287" mass="33620">MDLQYLLNPDDGSVVSPPSEPSEYTFLKRCPTTTSLEPEPKIVDRCKEPPSIHCENYGDLLRALKKNKTEEVNMTAQFVDEQILPSTTEDRRSYLLRVLHWKYVNPVTEATGYRWIKKEVTPKAWGKTVFTVKYRCSQQANSGVGGVNINVTKEKAQQTETGYESSCRSSRKLSHPLKEYQCNLNYIIRYHYSTSLIDITYVHNVHLPPKRLPDCVKPFILQRLDWKATDLFEAIMEEVRFREVRHLVQFNKVQGFWSQERGRRKVELTKAAFKQFFNTEKLHVNRR</sequence>
<proteinExistence type="predicted"/>
<dbReference type="GeneID" id="66117011"/>
<gene>
    <name evidence="2" type="ORF">KQ657_003637</name>
</gene>
<dbReference type="AlphaFoldDB" id="A0A9P7VBN4"/>
<dbReference type="RefSeq" id="XP_043050663.1">
    <property type="nucleotide sequence ID" value="XM_043194339.1"/>
</dbReference>
<keyword evidence="3" id="KW-1185">Reference proteome</keyword>
<evidence type="ECO:0000256" key="1">
    <source>
        <dbReference type="SAM" id="MobiDB-lite"/>
    </source>
</evidence>
<accession>A0A9P7VBN4</accession>
<dbReference type="OrthoDB" id="4026039at2759"/>
<evidence type="ECO:0000313" key="2">
    <source>
        <dbReference type="EMBL" id="KAG7195116.1"/>
    </source>
</evidence>
<dbReference type="EMBL" id="JAHMUF010000004">
    <property type="protein sequence ID" value="KAG7195116.1"/>
    <property type="molecule type" value="Genomic_DNA"/>
</dbReference>
<dbReference type="Proteomes" id="UP000790833">
    <property type="component" value="Unassembled WGS sequence"/>
</dbReference>
<name>A0A9P7VBN4_9ASCO</name>
<evidence type="ECO:0000313" key="3">
    <source>
        <dbReference type="Proteomes" id="UP000790833"/>
    </source>
</evidence>
<comment type="caution">
    <text evidence="2">The sequence shown here is derived from an EMBL/GenBank/DDBJ whole genome shotgun (WGS) entry which is preliminary data.</text>
</comment>